<sequence>MKMVATPNGAVTKSPKPQPQPLQEEPQQEDETTLNSPSIKFGTPEALDHVRNLTDVGAMTRLLHECIAYQRGLDLNLDTLLSQRSDLDKNLHHLQKSADVLEIVKADFDHMHSNVRSTCDLADHVSAKVRELDLAQSRVNSTLLRIDAIVERGNCIEGVKNALEKEDYESAAKYVQTFLQIDAKYKDSGSDQREQLLASKRTLEGIVGKKLSAAVDSRDHSTILRFIRLFSPLGLEEEGLQVYVGYLKKVISMRSRLEFENLVELMEQSYNNSNVSSNVNFVGGLTNLFKDIVLAIEENDEILRGLCGEDGIVYAICELQEECDSRGSLILKKYMEYRKLGKLASEINAQNKNLLAVGAPEGPDPREIELYLEEILSLMQLGEDYTEFMVSKIKGLSSVDPELVPRATKSFRSGSFSRVVQEITGFYVILEGFFMVENVRKAIKIDEHVPDSLTTSTVDDVFYVLQSCLRRAISTSNVNSVIAVLSAAGSLLSNEYHEALQQKMRELNLGAKLFLGGVGVQKTGTEFATALNNMDVSGEYVLKLKHEIEEQCAEAFPATADRERVKSCLSELGDVSSTFKQALNAGMEQLVATVTPRIRPVLDSVATISYELSEAEYADNEVNDPWVQRLLHSVETNVSWLQPLMTANNYDSFVHLVIDFIVKRLEVIMMQKRFSQLGGLQLDRDVRALVSHFSSMTQRTVRDKFARLTQMATILNLEKVSEILDFWGENSGPMTWRLTPAEVRRVLGLRVDFKPEAIAALKL</sequence>
<evidence type="ECO:0000256" key="6">
    <source>
        <dbReference type="ARBA" id="ARBA00023034"/>
    </source>
</evidence>
<name>B9GRR3_POPTR</name>
<evidence type="ECO:0000259" key="10">
    <source>
        <dbReference type="SMART" id="SM00762"/>
    </source>
</evidence>
<evidence type="ECO:0000256" key="5">
    <source>
        <dbReference type="ARBA" id="ARBA00022927"/>
    </source>
</evidence>
<keyword evidence="12" id="KW-1185">Reference proteome</keyword>
<comment type="similarity">
    <text evidence="2">Belongs to the COG4 family.</text>
</comment>
<gene>
    <name evidence="11" type="ORF">POPTR_002G179600</name>
</gene>
<evidence type="ECO:0000313" key="11">
    <source>
        <dbReference type="EMBL" id="PNT50290.1"/>
    </source>
</evidence>
<dbReference type="Pfam" id="PF08318">
    <property type="entry name" value="COG4_m"/>
    <property type="match status" value="1"/>
</dbReference>
<dbReference type="GO" id="GO:0000139">
    <property type="term" value="C:Golgi membrane"/>
    <property type="evidence" value="ECO:0007669"/>
    <property type="project" value="UniProtKB-SubCell"/>
</dbReference>
<evidence type="ECO:0000256" key="2">
    <source>
        <dbReference type="ARBA" id="ARBA00009215"/>
    </source>
</evidence>
<dbReference type="SMART" id="SM00762">
    <property type="entry name" value="Cog4"/>
    <property type="match status" value="1"/>
</dbReference>
<evidence type="ECO:0000256" key="7">
    <source>
        <dbReference type="ARBA" id="ARBA00023136"/>
    </source>
</evidence>
<organism evidence="11 12">
    <name type="scientific">Populus trichocarpa</name>
    <name type="common">Western balsam poplar</name>
    <name type="synonym">Populus balsamifera subsp. trichocarpa</name>
    <dbReference type="NCBI Taxonomy" id="3694"/>
    <lineage>
        <taxon>Eukaryota</taxon>
        <taxon>Viridiplantae</taxon>
        <taxon>Streptophyta</taxon>
        <taxon>Embryophyta</taxon>
        <taxon>Tracheophyta</taxon>
        <taxon>Spermatophyta</taxon>
        <taxon>Magnoliopsida</taxon>
        <taxon>eudicotyledons</taxon>
        <taxon>Gunneridae</taxon>
        <taxon>Pentapetalae</taxon>
        <taxon>rosids</taxon>
        <taxon>fabids</taxon>
        <taxon>Malpighiales</taxon>
        <taxon>Salicaceae</taxon>
        <taxon>Saliceae</taxon>
        <taxon>Populus</taxon>
    </lineage>
</organism>
<dbReference type="InParanoid" id="B9GRR3"/>
<dbReference type="InterPro" id="IPR048682">
    <property type="entry name" value="COG4"/>
</dbReference>
<feature type="region of interest" description="Disordered" evidence="9">
    <location>
        <begin position="1"/>
        <end position="43"/>
    </location>
</feature>
<dbReference type="Gene3D" id="1.10.287.1060">
    <property type="entry name" value="ESAT-6-like"/>
    <property type="match status" value="1"/>
</dbReference>
<dbReference type="Gramene" id="Potri.002G179600.1.v4.1">
    <property type="protein sequence ID" value="Potri.002G179600.1.v4.1"/>
    <property type="gene ID" value="Potri.002G179600.v4.1"/>
</dbReference>
<dbReference type="HOGENOM" id="CLU_014853_2_0_1"/>
<dbReference type="eggNOG" id="KOG0412">
    <property type="taxonomic scope" value="Eukaryota"/>
</dbReference>
<dbReference type="PANTHER" id="PTHR24016:SF0">
    <property type="entry name" value="CONSERVED OLIGOMERIC GOLGI COMPLEX SUBUNIT 4"/>
    <property type="match status" value="1"/>
</dbReference>
<evidence type="ECO:0000256" key="8">
    <source>
        <dbReference type="ARBA" id="ARBA00031340"/>
    </source>
</evidence>
<keyword evidence="5" id="KW-0653">Protein transport</keyword>
<dbReference type="GO" id="GO:0015031">
    <property type="term" value="P:protein transport"/>
    <property type="evidence" value="ECO:0007669"/>
    <property type="project" value="UniProtKB-KW"/>
</dbReference>
<dbReference type="Gene3D" id="1.20.58.1970">
    <property type="match status" value="1"/>
</dbReference>
<reference evidence="11 12" key="1">
    <citation type="journal article" date="2006" name="Science">
        <title>The genome of black cottonwood, Populus trichocarpa (Torr. &amp; Gray).</title>
        <authorList>
            <person name="Tuskan G.A."/>
            <person name="Difazio S."/>
            <person name="Jansson S."/>
            <person name="Bohlmann J."/>
            <person name="Grigoriev I."/>
            <person name="Hellsten U."/>
            <person name="Putnam N."/>
            <person name="Ralph S."/>
            <person name="Rombauts S."/>
            <person name="Salamov A."/>
            <person name="Schein J."/>
            <person name="Sterck L."/>
            <person name="Aerts A."/>
            <person name="Bhalerao R.R."/>
            <person name="Bhalerao R.P."/>
            <person name="Blaudez D."/>
            <person name="Boerjan W."/>
            <person name="Brun A."/>
            <person name="Brunner A."/>
            <person name="Busov V."/>
            <person name="Campbell M."/>
            <person name="Carlson J."/>
            <person name="Chalot M."/>
            <person name="Chapman J."/>
            <person name="Chen G.L."/>
            <person name="Cooper D."/>
            <person name="Coutinho P.M."/>
            <person name="Couturier J."/>
            <person name="Covert S."/>
            <person name="Cronk Q."/>
            <person name="Cunningham R."/>
            <person name="Davis J."/>
            <person name="Degroeve S."/>
            <person name="Dejardin A."/>
            <person name="Depamphilis C."/>
            <person name="Detter J."/>
            <person name="Dirks B."/>
            <person name="Dubchak I."/>
            <person name="Duplessis S."/>
            <person name="Ehlting J."/>
            <person name="Ellis B."/>
            <person name="Gendler K."/>
            <person name="Goodstein D."/>
            <person name="Gribskov M."/>
            <person name="Grimwood J."/>
            <person name="Groover A."/>
            <person name="Gunter L."/>
            <person name="Hamberger B."/>
            <person name="Heinze B."/>
            <person name="Helariutta Y."/>
            <person name="Henrissat B."/>
            <person name="Holligan D."/>
            <person name="Holt R."/>
            <person name="Huang W."/>
            <person name="Islam-Faridi N."/>
            <person name="Jones S."/>
            <person name="Jones-Rhoades M."/>
            <person name="Jorgensen R."/>
            <person name="Joshi C."/>
            <person name="Kangasjarvi J."/>
            <person name="Karlsson J."/>
            <person name="Kelleher C."/>
            <person name="Kirkpatrick R."/>
            <person name="Kirst M."/>
            <person name="Kohler A."/>
            <person name="Kalluri U."/>
            <person name="Larimer F."/>
            <person name="Leebens-Mack J."/>
            <person name="Leple J.C."/>
            <person name="Locascio P."/>
            <person name="Lou Y."/>
            <person name="Lucas S."/>
            <person name="Martin F."/>
            <person name="Montanini B."/>
            <person name="Napoli C."/>
            <person name="Nelson D.R."/>
            <person name="Nelson C."/>
            <person name="Nieminen K."/>
            <person name="Nilsson O."/>
            <person name="Pereda V."/>
            <person name="Peter G."/>
            <person name="Philippe R."/>
            <person name="Pilate G."/>
            <person name="Poliakov A."/>
            <person name="Razumovskaya J."/>
            <person name="Richardson P."/>
            <person name="Rinaldi C."/>
            <person name="Ritland K."/>
            <person name="Rouze P."/>
            <person name="Ryaboy D."/>
            <person name="Schmutz J."/>
            <person name="Schrader J."/>
            <person name="Segerman B."/>
            <person name="Shin H."/>
            <person name="Siddiqui A."/>
            <person name="Sterky F."/>
            <person name="Terry A."/>
            <person name="Tsai C.J."/>
            <person name="Uberbacher E."/>
            <person name="Unneberg P."/>
            <person name="Vahala J."/>
            <person name="Wall K."/>
            <person name="Wessler S."/>
            <person name="Yang G."/>
            <person name="Yin T."/>
            <person name="Douglas C."/>
            <person name="Marra M."/>
            <person name="Sandberg G."/>
            <person name="Van de Peer Y."/>
            <person name="Rokhsar D."/>
        </authorList>
    </citation>
    <scope>NUCLEOTIDE SEQUENCE [LARGE SCALE GENOMIC DNA]</scope>
    <source>
        <strain evidence="12">cv. Nisqually</strain>
    </source>
</reference>
<accession>B9GRR3</accession>
<dbReference type="Pfam" id="PF20663">
    <property type="entry name" value="COG4_N"/>
    <property type="match status" value="1"/>
</dbReference>
<feature type="domain" description="COG4 transport protein middle alpha-helical bundle" evidence="10">
    <location>
        <begin position="196"/>
        <end position="505"/>
    </location>
</feature>
<dbReference type="KEGG" id="pop:7487744"/>
<evidence type="ECO:0000256" key="9">
    <source>
        <dbReference type="SAM" id="MobiDB-lite"/>
    </source>
</evidence>
<keyword evidence="4" id="KW-0813">Transport</keyword>
<evidence type="ECO:0000256" key="3">
    <source>
        <dbReference type="ARBA" id="ARBA00020975"/>
    </source>
</evidence>
<dbReference type="STRING" id="3694.B9GRR3"/>
<dbReference type="EMBL" id="CM009291">
    <property type="protein sequence ID" value="PNT50290.1"/>
    <property type="molecule type" value="Genomic_DNA"/>
</dbReference>
<keyword evidence="7" id="KW-0472">Membrane</keyword>
<dbReference type="Pfam" id="PF20662">
    <property type="entry name" value="COG4_C"/>
    <property type="match status" value="1"/>
</dbReference>
<dbReference type="Proteomes" id="UP000006729">
    <property type="component" value="Chromosome 2"/>
</dbReference>
<dbReference type="InterPro" id="IPR048684">
    <property type="entry name" value="COG4_C"/>
</dbReference>
<dbReference type="AlphaFoldDB" id="B9GRR3"/>
<evidence type="ECO:0000256" key="4">
    <source>
        <dbReference type="ARBA" id="ARBA00022448"/>
    </source>
</evidence>
<proteinExistence type="inferred from homology"/>
<dbReference type="InterPro" id="IPR048680">
    <property type="entry name" value="COG4_N"/>
</dbReference>
<dbReference type="FunCoup" id="B9GRR3">
    <property type="interactions" value="4980"/>
</dbReference>
<dbReference type="InterPro" id="IPR013167">
    <property type="entry name" value="COG4_M"/>
</dbReference>
<evidence type="ECO:0000256" key="1">
    <source>
        <dbReference type="ARBA" id="ARBA00004395"/>
    </source>
</evidence>
<dbReference type="OMA" id="RASECQQ"/>
<dbReference type="OrthoDB" id="47059at2759"/>
<protein>
    <recommendedName>
        <fullName evidence="3">Conserved oligomeric Golgi complex subunit 4</fullName>
    </recommendedName>
    <alternativeName>
        <fullName evidence="8">Component of oligomeric Golgi complex 4</fullName>
    </alternativeName>
</protein>
<evidence type="ECO:0000313" key="12">
    <source>
        <dbReference type="Proteomes" id="UP000006729"/>
    </source>
</evidence>
<dbReference type="PANTHER" id="PTHR24016">
    <property type="entry name" value="CONSERVED OLIGOMERIC GOLGI COMPLEX SUBUNIT 4"/>
    <property type="match status" value="1"/>
</dbReference>
<comment type="subcellular location">
    <subcellularLocation>
        <location evidence="1">Golgi apparatus membrane</location>
        <topology evidence="1">Peripheral membrane protein</topology>
    </subcellularLocation>
</comment>
<keyword evidence="6" id="KW-0333">Golgi apparatus</keyword>